<sequence>MNFYCMAIHKHNQATAGVKAPDDVSEIAHNLGAQEVVFTPSKSYKNVNITRFFAFFVGLKNWWNLMSSIQKDSWVLLQHPNENILVANRFIDICKRRKGTKFIILIHDLESLRKSSGLEDGKCLEGRSYLADEVLLKKADFIICHNKTMKQYLVDRGFEEERLIPLQIFDYLHTSFLPEKRIRTKSVVVAGNLVRHKCEYLYRLIEKKDLDFNLNLFGPNFDGAIENANVKYYGQCSPDELPEKLEGAFGLVWDGIEVEGCRGNMGEYIKYNNPHKCSLFLASNMPVIIWREAALAEFIQSKGLGIVVDSLLDIGDIIEKISDEEYNEMLENVKRVGDKIRSGYYLSYALNAIFDHAIVKGDNI</sequence>
<evidence type="ECO:0000256" key="1">
    <source>
        <dbReference type="ARBA" id="ARBA00022679"/>
    </source>
</evidence>
<evidence type="ECO:0000313" key="5">
    <source>
        <dbReference type="Proteomes" id="UP000723714"/>
    </source>
</evidence>
<keyword evidence="5" id="KW-1185">Reference proteome</keyword>
<feature type="domain" description="Glucosyltransferase 3-like C-terminal" evidence="3">
    <location>
        <begin position="188"/>
        <end position="352"/>
    </location>
</feature>
<proteinExistence type="predicted"/>
<dbReference type="Pfam" id="PF26334">
    <property type="entry name" value="Gtf3_N"/>
    <property type="match status" value="1"/>
</dbReference>
<comment type="caution">
    <text evidence="4">The sequence shown here is derived from an EMBL/GenBank/DDBJ whole genome shotgun (WGS) entry which is preliminary data.</text>
</comment>
<evidence type="ECO:0000259" key="2">
    <source>
        <dbReference type="Pfam" id="PF26334"/>
    </source>
</evidence>
<gene>
    <name evidence="4" type="ORF">HGO97_014710</name>
</gene>
<keyword evidence="1" id="KW-0808">Transferase</keyword>
<dbReference type="InterPro" id="IPR058591">
    <property type="entry name" value="Gtf3_N"/>
</dbReference>
<feature type="domain" description="Glucosyltransferase 3-like N-terminal" evidence="2">
    <location>
        <begin position="7"/>
        <end position="167"/>
    </location>
</feature>
<dbReference type="Gene3D" id="3.40.50.2000">
    <property type="entry name" value="Glycogen Phosphorylase B"/>
    <property type="match status" value="2"/>
</dbReference>
<organism evidence="4 5">
    <name type="scientific">Faecalicatena faecalis</name>
    <dbReference type="NCBI Taxonomy" id="2726362"/>
    <lineage>
        <taxon>Bacteria</taxon>
        <taxon>Bacillati</taxon>
        <taxon>Bacillota</taxon>
        <taxon>Clostridia</taxon>
        <taxon>Lachnospirales</taxon>
        <taxon>Lachnospiraceae</taxon>
        <taxon>Faecalicatena</taxon>
    </lineage>
</organism>
<dbReference type="Proteomes" id="UP000723714">
    <property type="component" value="Unassembled WGS sequence"/>
</dbReference>
<evidence type="ECO:0000259" key="3">
    <source>
        <dbReference type="Pfam" id="PF26337"/>
    </source>
</evidence>
<dbReference type="InterPro" id="IPR058592">
    <property type="entry name" value="Gtf3_C"/>
</dbReference>
<evidence type="ECO:0008006" key="6">
    <source>
        <dbReference type="Google" id="ProtNLM"/>
    </source>
</evidence>
<protein>
    <recommendedName>
        <fullName evidence="6">Beta-1,6-galactofuranosyltransferase</fullName>
    </recommendedName>
</protein>
<name>A0ABS6D638_9FIRM</name>
<dbReference type="Pfam" id="PF26337">
    <property type="entry name" value="Gtf3_C"/>
    <property type="match status" value="1"/>
</dbReference>
<dbReference type="EMBL" id="JABACJ020000014">
    <property type="protein sequence ID" value="MBU3877059.1"/>
    <property type="molecule type" value="Genomic_DNA"/>
</dbReference>
<dbReference type="SUPFAM" id="SSF53756">
    <property type="entry name" value="UDP-Glycosyltransferase/glycogen phosphorylase"/>
    <property type="match status" value="1"/>
</dbReference>
<dbReference type="PIRSF" id="PIRSF007023">
    <property type="entry name" value="UDP-Galf_transf"/>
    <property type="match status" value="1"/>
</dbReference>
<accession>A0ABS6D638</accession>
<evidence type="ECO:0000313" key="4">
    <source>
        <dbReference type="EMBL" id="MBU3877059.1"/>
    </source>
</evidence>
<reference evidence="4 5" key="1">
    <citation type="submission" date="2021-06" db="EMBL/GenBank/DDBJ databases">
        <title>Faecalicatena sp. nov. isolated from porcine feces.</title>
        <authorList>
            <person name="Oh B.S."/>
            <person name="Lee J.H."/>
        </authorList>
    </citation>
    <scope>NUCLEOTIDE SEQUENCE [LARGE SCALE GENOMIC DNA]</scope>
    <source>
        <strain evidence="4 5">AGMB00832</strain>
    </source>
</reference>